<dbReference type="Proteomes" id="UP000182703">
    <property type="component" value="Chromosome"/>
</dbReference>
<dbReference type="AlphaFoldDB" id="A0AAC9P0C4"/>
<gene>
    <name evidence="1" type="ORF">BOQ54_15360</name>
</gene>
<sequence>MQRVRFPTAKSLFEAFPEAGEDIAAPPTEEPPLTFARRLAAGETPEEAITFCAYLLPRREAVWWACRCVRALVPQSAGEEAAALAAAEDWVREPEDGRRRAALALGSAGDHGRPATWAALAAAWSGGSLVEGHTVPCPPHLTAKAAQTAVLTALAHVDAHERGGQIAACLETGLSLLTPDGERR</sequence>
<name>A0AAC9P0C4_9HYPH</name>
<keyword evidence="2" id="KW-1185">Reference proteome</keyword>
<dbReference type="EMBL" id="CP018095">
    <property type="protein sequence ID" value="APF38526.1"/>
    <property type="molecule type" value="Genomic_DNA"/>
</dbReference>
<organism evidence="1 2">
    <name type="scientific">Chelatococcus daeguensis</name>
    <dbReference type="NCBI Taxonomy" id="444444"/>
    <lineage>
        <taxon>Bacteria</taxon>
        <taxon>Pseudomonadati</taxon>
        <taxon>Pseudomonadota</taxon>
        <taxon>Alphaproteobacteria</taxon>
        <taxon>Hyphomicrobiales</taxon>
        <taxon>Chelatococcaceae</taxon>
        <taxon>Chelatococcus</taxon>
    </lineage>
</organism>
<accession>A0AAC9P0C4</accession>
<proteinExistence type="predicted"/>
<reference evidence="1 2" key="1">
    <citation type="submission" date="2016-11" db="EMBL/GenBank/DDBJ databases">
        <title>Complete genome sequence of the aerobically denitrifying bacterium Chelatococcus daeguensis TAD1.</title>
        <authorList>
            <person name="Yang Y."/>
            <person name="Huang S."/>
            <person name="Lin E."/>
        </authorList>
    </citation>
    <scope>NUCLEOTIDE SEQUENCE [LARGE SCALE GENOMIC DNA]</scope>
    <source>
        <strain evidence="1 2">TAD1</strain>
    </source>
</reference>
<protein>
    <submittedName>
        <fullName evidence="1">Uncharacterized protein</fullName>
    </submittedName>
</protein>
<dbReference type="KEGG" id="cdq:BOQ54_15360"/>
<dbReference type="Pfam" id="PF22011">
    <property type="entry name" value="DUF6931"/>
    <property type="match status" value="1"/>
</dbReference>
<evidence type="ECO:0000313" key="2">
    <source>
        <dbReference type="Proteomes" id="UP000182703"/>
    </source>
</evidence>
<evidence type="ECO:0000313" key="1">
    <source>
        <dbReference type="EMBL" id="APF38526.1"/>
    </source>
</evidence>
<dbReference type="InterPro" id="IPR053855">
    <property type="entry name" value="DUF6931"/>
</dbReference>